<keyword evidence="3" id="KW-1185">Reference proteome</keyword>
<organism evidence="2 3">
    <name type="scientific">Protofrankia coriariae</name>
    <dbReference type="NCBI Taxonomy" id="1562887"/>
    <lineage>
        <taxon>Bacteria</taxon>
        <taxon>Bacillati</taxon>
        <taxon>Actinomycetota</taxon>
        <taxon>Actinomycetes</taxon>
        <taxon>Frankiales</taxon>
        <taxon>Frankiaceae</taxon>
        <taxon>Protofrankia</taxon>
    </lineage>
</organism>
<feature type="region of interest" description="Disordered" evidence="1">
    <location>
        <begin position="1"/>
        <end position="23"/>
    </location>
</feature>
<evidence type="ECO:0000313" key="2">
    <source>
        <dbReference type="EMBL" id="KLL11593.1"/>
    </source>
</evidence>
<proteinExistence type="predicted"/>
<gene>
    <name evidence="2" type="ORF">FrCorBMG51_11240</name>
</gene>
<evidence type="ECO:0000256" key="1">
    <source>
        <dbReference type="SAM" id="MobiDB-lite"/>
    </source>
</evidence>
<dbReference type="RefSeq" id="WP_047222956.1">
    <property type="nucleotide sequence ID" value="NZ_JWIO01000014.1"/>
</dbReference>
<sequence length="83" mass="8997">MTTDADDADRPFDDAQTPISGESLFPAGAGEWVVTLTPSMRPAELIRMLRTLPETAEFVESFGDVDLFLIFCLALPQRAAPPG</sequence>
<evidence type="ECO:0000313" key="3">
    <source>
        <dbReference type="Proteomes" id="UP000035425"/>
    </source>
</evidence>
<accession>A0ABR5F4H5</accession>
<comment type="caution">
    <text evidence="2">The sequence shown here is derived from an EMBL/GenBank/DDBJ whole genome shotgun (WGS) entry which is preliminary data.</text>
</comment>
<name>A0ABR5F4H5_9ACTN</name>
<dbReference type="Proteomes" id="UP000035425">
    <property type="component" value="Unassembled WGS sequence"/>
</dbReference>
<dbReference type="EMBL" id="JWIO01000014">
    <property type="protein sequence ID" value="KLL11593.1"/>
    <property type="molecule type" value="Genomic_DNA"/>
</dbReference>
<protein>
    <submittedName>
        <fullName evidence="2">Uncharacterized protein</fullName>
    </submittedName>
</protein>
<dbReference type="NCBIfam" id="TIGR03917">
    <property type="entry name" value="Frankia_40_dom"/>
    <property type="match status" value="1"/>
</dbReference>
<dbReference type="InterPro" id="IPR023817">
    <property type="entry name" value="Frankia_40_dom"/>
</dbReference>
<reference evidence="2 3" key="1">
    <citation type="submission" date="2014-12" db="EMBL/GenBank/DDBJ databases">
        <title>Frankia sp. BMG5.1 draft genome.</title>
        <authorList>
            <person name="Gtari M."/>
            <person name="Ghodhbane-Gtari F."/>
            <person name="Nouioui I."/>
            <person name="Ktari A."/>
            <person name="Hezbri K."/>
            <person name="Mimouni W."/>
            <person name="Sbissi I."/>
            <person name="Ayari A."/>
            <person name="Yamanaka T."/>
            <person name="Normand P."/>
            <person name="Tisa L.S."/>
            <person name="Boudabous A."/>
        </authorList>
    </citation>
    <scope>NUCLEOTIDE SEQUENCE [LARGE SCALE GENOMIC DNA]</scope>
    <source>
        <strain evidence="2 3">BMG5.1</strain>
    </source>
</reference>